<gene>
    <name evidence="2" type="ORF">NP493_2761g00000</name>
</gene>
<dbReference type="AlphaFoldDB" id="A0AAD9MYJ8"/>
<dbReference type="PANTHER" id="PTHR47027:SF20">
    <property type="entry name" value="REVERSE TRANSCRIPTASE-LIKE PROTEIN WITH RNA-DIRECTED DNA POLYMERASE DOMAIN"/>
    <property type="match status" value="1"/>
</dbReference>
<dbReference type="InterPro" id="IPR043502">
    <property type="entry name" value="DNA/RNA_pol_sf"/>
</dbReference>
<evidence type="ECO:0000313" key="3">
    <source>
        <dbReference type="Proteomes" id="UP001209878"/>
    </source>
</evidence>
<protein>
    <recommendedName>
        <fullName evidence="1">Reverse transcriptase domain-containing protein</fullName>
    </recommendedName>
</protein>
<dbReference type="SUPFAM" id="SSF56672">
    <property type="entry name" value="DNA/RNA polymerases"/>
    <property type="match status" value="1"/>
</dbReference>
<dbReference type="PROSITE" id="PS50878">
    <property type="entry name" value="RT_POL"/>
    <property type="match status" value="1"/>
</dbReference>
<keyword evidence="3" id="KW-1185">Reference proteome</keyword>
<dbReference type="Proteomes" id="UP001209878">
    <property type="component" value="Unassembled WGS sequence"/>
</dbReference>
<name>A0AAD9MYJ8_RIDPI</name>
<proteinExistence type="predicted"/>
<dbReference type="InterPro" id="IPR000477">
    <property type="entry name" value="RT_dom"/>
</dbReference>
<dbReference type="PANTHER" id="PTHR47027">
    <property type="entry name" value="REVERSE TRANSCRIPTASE DOMAIN-CONTAINING PROTEIN"/>
    <property type="match status" value="1"/>
</dbReference>
<reference evidence="2" key="1">
    <citation type="journal article" date="2023" name="Mol. Biol. Evol.">
        <title>Third-Generation Sequencing Reveals the Adaptive Role of the Epigenome in Three Deep-Sea Polychaetes.</title>
        <authorList>
            <person name="Perez M."/>
            <person name="Aroh O."/>
            <person name="Sun Y."/>
            <person name="Lan Y."/>
            <person name="Juniper S.K."/>
            <person name="Young C.R."/>
            <person name="Angers B."/>
            <person name="Qian P.Y."/>
        </authorList>
    </citation>
    <scope>NUCLEOTIDE SEQUENCE</scope>
    <source>
        <strain evidence="2">R07B-5</strain>
    </source>
</reference>
<dbReference type="Pfam" id="PF00078">
    <property type="entry name" value="RVT_1"/>
    <property type="match status" value="1"/>
</dbReference>
<evidence type="ECO:0000313" key="2">
    <source>
        <dbReference type="EMBL" id="KAK2150562.1"/>
    </source>
</evidence>
<accession>A0AAD9MYJ8</accession>
<sequence>MISQLYNWYNKLNAVVTWNGSYSRSFYVTRGTQQGNVLSAYLFNIFINQLLLDLNNCDAGIRIGDTLYNSKAYADDITLVSTNVQDLQNLIVVCVAYSKRWRFKFGVEKSKVTIVGKCSLYQDPKWRLGDKCIPKLGNMFNRGGNNASHVTNRLTKCRQSFYVYLVSVCYTQEPLLMFKRICINVYVNPNVNIRFRMHEQHRHPNVST</sequence>
<comment type="caution">
    <text evidence="2">The sequence shown here is derived from an EMBL/GenBank/DDBJ whole genome shotgun (WGS) entry which is preliminary data.</text>
</comment>
<dbReference type="EMBL" id="JAODUO010002748">
    <property type="protein sequence ID" value="KAK2150562.1"/>
    <property type="molecule type" value="Genomic_DNA"/>
</dbReference>
<feature type="domain" description="Reverse transcriptase" evidence="1">
    <location>
        <begin position="1"/>
        <end position="140"/>
    </location>
</feature>
<evidence type="ECO:0000259" key="1">
    <source>
        <dbReference type="PROSITE" id="PS50878"/>
    </source>
</evidence>
<organism evidence="2 3">
    <name type="scientific">Ridgeia piscesae</name>
    <name type="common">Tubeworm</name>
    <dbReference type="NCBI Taxonomy" id="27915"/>
    <lineage>
        <taxon>Eukaryota</taxon>
        <taxon>Metazoa</taxon>
        <taxon>Spiralia</taxon>
        <taxon>Lophotrochozoa</taxon>
        <taxon>Annelida</taxon>
        <taxon>Polychaeta</taxon>
        <taxon>Sedentaria</taxon>
        <taxon>Canalipalpata</taxon>
        <taxon>Sabellida</taxon>
        <taxon>Siboglinidae</taxon>
        <taxon>Ridgeia</taxon>
    </lineage>
</organism>